<feature type="binding site" evidence="11">
    <location>
        <begin position="84"/>
        <end position="91"/>
    </location>
    <ligand>
        <name>ATP</name>
        <dbReference type="ChEBI" id="CHEBI:30616"/>
    </ligand>
</feature>
<feature type="region of interest" description="Disordered" evidence="13">
    <location>
        <begin position="232"/>
        <end position="261"/>
    </location>
</feature>
<feature type="region of interest" description="Disordered" evidence="13">
    <location>
        <begin position="1338"/>
        <end position="1512"/>
    </location>
</feature>
<feature type="compositionally biased region" description="Basic and acidic residues" evidence="13">
    <location>
        <begin position="1338"/>
        <end position="1355"/>
    </location>
</feature>
<evidence type="ECO:0000256" key="6">
    <source>
        <dbReference type="ARBA" id="ARBA00022741"/>
    </source>
</evidence>
<evidence type="ECO:0000256" key="3">
    <source>
        <dbReference type="ARBA" id="ARBA00022574"/>
    </source>
</evidence>
<evidence type="ECO:0000256" key="10">
    <source>
        <dbReference type="ARBA" id="ARBA00023212"/>
    </source>
</evidence>
<dbReference type="GO" id="GO:0007052">
    <property type="term" value="P:mitotic spindle organization"/>
    <property type="evidence" value="ECO:0007669"/>
    <property type="project" value="TreeGrafter"/>
</dbReference>
<evidence type="ECO:0000313" key="16">
    <source>
        <dbReference type="Proteomes" id="UP000789706"/>
    </source>
</evidence>
<evidence type="ECO:0000256" key="5">
    <source>
        <dbReference type="ARBA" id="ARBA00022737"/>
    </source>
</evidence>
<dbReference type="Proteomes" id="UP000789706">
    <property type="component" value="Unassembled WGS sequence"/>
</dbReference>
<evidence type="ECO:0000256" key="2">
    <source>
        <dbReference type="ARBA" id="ARBA00022490"/>
    </source>
</evidence>
<feature type="compositionally biased region" description="Low complexity" evidence="13">
    <location>
        <begin position="716"/>
        <end position="731"/>
    </location>
</feature>
<feature type="region of interest" description="Disordered" evidence="13">
    <location>
        <begin position="598"/>
        <end position="644"/>
    </location>
</feature>
<keyword evidence="6 11" id="KW-0547">Nucleotide-binding</keyword>
<feature type="compositionally biased region" description="Polar residues" evidence="13">
    <location>
        <begin position="737"/>
        <end position="752"/>
    </location>
</feature>
<dbReference type="GO" id="GO:0005874">
    <property type="term" value="C:microtubule"/>
    <property type="evidence" value="ECO:0007669"/>
    <property type="project" value="UniProtKB-KW"/>
</dbReference>
<gene>
    <name evidence="15" type="ORF">DEBURN_LOCUS1111</name>
</gene>
<dbReference type="Gene3D" id="3.40.850.10">
    <property type="entry name" value="Kinesin motor domain"/>
    <property type="match status" value="1"/>
</dbReference>
<evidence type="ECO:0000313" key="15">
    <source>
        <dbReference type="EMBL" id="CAG8437150.1"/>
    </source>
</evidence>
<dbReference type="GO" id="GO:0051231">
    <property type="term" value="P:spindle elongation"/>
    <property type="evidence" value="ECO:0007669"/>
    <property type="project" value="TreeGrafter"/>
</dbReference>
<reference evidence="15" key="1">
    <citation type="submission" date="2021-06" db="EMBL/GenBank/DDBJ databases">
        <authorList>
            <person name="Kallberg Y."/>
            <person name="Tangrot J."/>
            <person name="Rosling A."/>
        </authorList>
    </citation>
    <scope>NUCLEOTIDE SEQUENCE</scope>
    <source>
        <strain evidence="15">AZ414A</strain>
    </source>
</reference>
<keyword evidence="9 11" id="KW-0505">Motor protein</keyword>
<keyword evidence="3" id="KW-0853">WD repeat</keyword>
<feature type="coiled-coil region" evidence="12">
    <location>
        <begin position="762"/>
        <end position="936"/>
    </location>
</feature>
<feature type="domain" description="Kinesin motor" evidence="14">
    <location>
        <begin position="5"/>
        <end position="371"/>
    </location>
</feature>
<evidence type="ECO:0000256" key="8">
    <source>
        <dbReference type="ARBA" id="ARBA00023054"/>
    </source>
</evidence>
<name>A0A9N8YP28_9GLOM</name>
<feature type="compositionally biased region" description="Basic and acidic residues" evidence="13">
    <location>
        <begin position="515"/>
        <end position="531"/>
    </location>
</feature>
<keyword evidence="5" id="KW-0677">Repeat</keyword>
<feature type="compositionally biased region" description="Low complexity" evidence="13">
    <location>
        <begin position="563"/>
        <end position="572"/>
    </location>
</feature>
<dbReference type="GO" id="GO:0005875">
    <property type="term" value="C:microtubule associated complex"/>
    <property type="evidence" value="ECO:0007669"/>
    <property type="project" value="TreeGrafter"/>
</dbReference>
<dbReference type="InterPro" id="IPR036961">
    <property type="entry name" value="Kinesin_motor_dom_sf"/>
</dbReference>
<keyword evidence="16" id="KW-1185">Reference proteome</keyword>
<feature type="compositionally biased region" description="Acidic residues" evidence="13">
    <location>
        <begin position="532"/>
        <end position="544"/>
    </location>
</feature>
<evidence type="ECO:0000259" key="14">
    <source>
        <dbReference type="PROSITE" id="PS50067"/>
    </source>
</evidence>
<dbReference type="CDD" id="cd01372">
    <property type="entry name" value="KISc_KIF4"/>
    <property type="match status" value="1"/>
</dbReference>
<feature type="compositionally biased region" description="Basic residues" evidence="13">
    <location>
        <begin position="1501"/>
        <end position="1512"/>
    </location>
</feature>
<feature type="region of interest" description="Disordered" evidence="13">
    <location>
        <begin position="501"/>
        <end position="574"/>
    </location>
</feature>
<evidence type="ECO:0000256" key="13">
    <source>
        <dbReference type="SAM" id="MobiDB-lite"/>
    </source>
</evidence>
<dbReference type="GO" id="GO:0008017">
    <property type="term" value="F:microtubule binding"/>
    <property type="evidence" value="ECO:0007669"/>
    <property type="project" value="InterPro"/>
</dbReference>
<dbReference type="PRINTS" id="PR00380">
    <property type="entry name" value="KINESINHEAVY"/>
</dbReference>
<evidence type="ECO:0000256" key="12">
    <source>
        <dbReference type="SAM" id="Coils"/>
    </source>
</evidence>
<dbReference type="GO" id="GO:0007018">
    <property type="term" value="P:microtubule-based movement"/>
    <property type="evidence" value="ECO:0007669"/>
    <property type="project" value="InterPro"/>
</dbReference>
<keyword evidence="2" id="KW-0963">Cytoplasm</keyword>
<feature type="compositionally biased region" description="Polar residues" evidence="13">
    <location>
        <begin position="1383"/>
        <end position="1404"/>
    </location>
</feature>
<proteinExistence type="inferred from homology"/>
<evidence type="ECO:0000256" key="11">
    <source>
        <dbReference type="PROSITE-ProRule" id="PRU00283"/>
    </source>
</evidence>
<dbReference type="PROSITE" id="PS50067">
    <property type="entry name" value="KINESIN_MOTOR_2"/>
    <property type="match status" value="1"/>
</dbReference>
<comment type="subcellular location">
    <subcellularLocation>
        <location evidence="1">Cytoplasm</location>
        <location evidence="1">Cytoskeleton</location>
    </subcellularLocation>
</comment>
<keyword evidence="8 12" id="KW-0175">Coiled coil</keyword>
<evidence type="ECO:0000256" key="7">
    <source>
        <dbReference type="ARBA" id="ARBA00022840"/>
    </source>
</evidence>
<dbReference type="SUPFAM" id="SSF52540">
    <property type="entry name" value="P-loop containing nucleoside triphosphate hydrolases"/>
    <property type="match status" value="1"/>
</dbReference>
<dbReference type="InterPro" id="IPR001752">
    <property type="entry name" value="Kinesin_motor_dom"/>
</dbReference>
<dbReference type="PANTHER" id="PTHR47969:SF15">
    <property type="entry name" value="CHROMOSOME-ASSOCIATED KINESIN KIF4A-RELATED"/>
    <property type="match status" value="1"/>
</dbReference>
<dbReference type="GO" id="GO:0005524">
    <property type="term" value="F:ATP binding"/>
    <property type="evidence" value="ECO:0007669"/>
    <property type="project" value="UniProtKB-UniRule"/>
</dbReference>
<feature type="region of interest" description="Disordered" evidence="13">
    <location>
        <begin position="703"/>
        <end position="752"/>
    </location>
</feature>
<evidence type="ECO:0000256" key="1">
    <source>
        <dbReference type="ARBA" id="ARBA00004245"/>
    </source>
</evidence>
<feature type="compositionally biased region" description="Basic and acidic residues" evidence="13">
    <location>
        <begin position="598"/>
        <end position="623"/>
    </location>
</feature>
<keyword evidence="7 11" id="KW-0067">ATP-binding</keyword>
<feature type="compositionally biased region" description="Basic residues" evidence="13">
    <location>
        <begin position="550"/>
        <end position="559"/>
    </location>
</feature>
<dbReference type="PANTHER" id="PTHR47969">
    <property type="entry name" value="CHROMOSOME-ASSOCIATED KINESIN KIF4A-RELATED"/>
    <property type="match status" value="1"/>
</dbReference>
<dbReference type="Pfam" id="PF25764">
    <property type="entry name" value="KIF21A_4th"/>
    <property type="match status" value="1"/>
</dbReference>
<feature type="coiled-coil region" evidence="12">
    <location>
        <begin position="388"/>
        <end position="442"/>
    </location>
</feature>
<dbReference type="InterPro" id="IPR027640">
    <property type="entry name" value="Kinesin-like_fam"/>
</dbReference>
<dbReference type="FunFam" id="3.40.850.10:FF:000011">
    <property type="entry name" value="Kinesin family member 21A"/>
    <property type="match status" value="1"/>
</dbReference>
<feature type="compositionally biased region" description="Low complexity" evidence="13">
    <location>
        <begin position="1461"/>
        <end position="1494"/>
    </location>
</feature>
<dbReference type="PROSITE" id="PS00411">
    <property type="entry name" value="KINESIN_MOTOR_1"/>
    <property type="match status" value="1"/>
</dbReference>
<feature type="region of interest" description="Disordered" evidence="13">
    <location>
        <begin position="1106"/>
        <end position="1128"/>
    </location>
</feature>
<dbReference type="Pfam" id="PF00225">
    <property type="entry name" value="Kinesin"/>
    <property type="match status" value="1"/>
</dbReference>
<comment type="similarity">
    <text evidence="11">Belongs to the TRAFAC class myosin-kinesin ATPase superfamily. Kinesin family.</text>
</comment>
<accession>A0A9N8YP28</accession>
<organism evidence="15 16">
    <name type="scientific">Diversispora eburnea</name>
    <dbReference type="NCBI Taxonomy" id="1213867"/>
    <lineage>
        <taxon>Eukaryota</taxon>
        <taxon>Fungi</taxon>
        <taxon>Fungi incertae sedis</taxon>
        <taxon>Mucoromycota</taxon>
        <taxon>Glomeromycotina</taxon>
        <taxon>Glomeromycetes</taxon>
        <taxon>Diversisporales</taxon>
        <taxon>Diversisporaceae</taxon>
        <taxon>Diversispora</taxon>
    </lineage>
</organism>
<dbReference type="SMART" id="SM00129">
    <property type="entry name" value="KISc"/>
    <property type="match status" value="1"/>
</dbReference>
<feature type="compositionally biased region" description="Basic residues" evidence="13">
    <location>
        <begin position="624"/>
        <end position="633"/>
    </location>
</feature>
<sequence>MSMTSVKVALRIRPLSKKEIAQSCSEVITTIPDTTQVVMGQDRPFTYDYVFPSDSSQEEVFDECAKPLLQKLIEGYNVTILAYGQTGSGKTHSMGTNLEDTVSPEHKGMVPRTIETLFQELASRREKNPQCEFEVLVSFLELYNEDLNDLLNPLNRESGKKGKSELMIREDANGQIYWAGVKEVSVNSPEELLAQLSKGSTCRTVASTEMNSVSSRSHAIFSVILRQTRVESLEDSEPQSSHALQPSQPAAESSKKKKPKGLTAKITSKFHFVDLAGSERLKRTNAVGDRAKEGIAINGGLLALGNVISALGDESRKVTHIPYRDSKLTRLLQDSLGGNSQTLMLACVSPADSNFMETLNTLKYANRARNIKNKVSVNESFSGNAAEINQLRGLVSKLKGEIQQLRDGGADGETAQKYEEEIIQLKNELGISKQKIKQIENDLIAVNTEKQTLLLHVAYHDQDLTDEQRKNKIETSDIIRTYEQQIFDYKNQVAELQAAAAVPPRKSSLAGSTPGKERGHIKFIDDHHDNSSEDEAAAESEEENKENIKMKRRLKRYHRNSGSEESSSNGNSADLTHDFVLKNIESAKSLLDYYNKRKDHDNNDEVGENGKQHTDGESSDKSSKQYRKLRRRSSANSSLDKAQEHMKEVLKNGDSMHDDPLLSQIIKTPSSTKSESYIDQMWANNKNEKRRSSSVSFSEIQQFEVPQWEESNPTQSSNRRGSNSSRSVSFSDPPISPNSTKSSQNSTGMSSQQNAVALTRMLHQIQSDIAVKEQLVNQLEHAEQEFTYMRSEYEQRLRDMQENLIGLQRERDTAVKRATNNGVGISKRDSQSLLLEMKVRYEHKMKQLIQEIGTYRRKYNEATQACANMKNQNEAMIKSLKAQIEQLKAEKVRILEKTKEAAKGVREMLQSNRQEVQELRRREKSMQESNKKLQRTNDMQRIMLDKRAQEIVEASGKFKSVLNLLKKTSPPKVITKVFRNKKNKIIPENEPNRSNSDDYSNIHDEIFGSGIEKKKLINEAINKYIISVQQYKLLDELVIQRNSLLKEREENIKYREKVRIDEPILFAAEVRGIDEKLRSIDLTIHDLNHQISTIRTEMANNIIDTTTPNEVNEEDKNKAGQQRKRSNPDATYNTVVTILRNLDGIESQTLVESFFEDICSLRLNEIQTKESLSYHKEMIGKLLQDCFEMRKHTSDIKNKYEKKLRRIESKMNDSSRSTTPDSLEIPSINDLNLYHETAFSRYTGSQSSSRTGSKRNSIVDLSSLNNYNIKDFSSVENSQPNNVVVGRSLSSRPSLPIEWVNSPLSENDETIVADNVEVNRSISPLPEESPINNNTLQHEENHEENHEDKHEEKLGPKTSKATTFETIDSPRTPRTPAVERLSRNNSISNVSPRPTHSRDNSSSMGFYGNGRDSGYFSSYDKRRSQTSMGARDEDHQPHVRSYSPAATGSVFDRLAKGHTHSSTAKSIPSSRSSTPVSPTLLSRSPSPTSPIETSIFDRLSKSHTKASAAKRS</sequence>
<dbReference type="InterPro" id="IPR027417">
    <property type="entry name" value="P-loop_NTPase"/>
</dbReference>
<evidence type="ECO:0000256" key="4">
    <source>
        <dbReference type="ARBA" id="ARBA00022701"/>
    </source>
</evidence>
<comment type="caution">
    <text evidence="15">The sequence shown here is derived from an EMBL/GenBank/DDBJ whole genome shotgun (WGS) entry which is preliminary data.</text>
</comment>
<protein>
    <submittedName>
        <fullName evidence="15">4216_t:CDS:1</fullName>
    </submittedName>
</protein>
<keyword evidence="10" id="KW-0206">Cytoskeleton</keyword>
<dbReference type="InterPro" id="IPR019821">
    <property type="entry name" value="Kinesin_motor_CS"/>
</dbReference>
<dbReference type="GO" id="GO:0003777">
    <property type="term" value="F:microtubule motor activity"/>
    <property type="evidence" value="ECO:0007669"/>
    <property type="project" value="InterPro"/>
</dbReference>
<keyword evidence="4" id="KW-0493">Microtubule</keyword>
<dbReference type="OrthoDB" id="3176171at2759"/>
<evidence type="ECO:0000256" key="9">
    <source>
        <dbReference type="ARBA" id="ARBA00023175"/>
    </source>
</evidence>
<dbReference type="EMBL" id="CAJVPK010000044">
    <property type="protein sequence ID" value="CAG8437150.1"/>
    <property type="molecule type" value="Genomic_DNA"/>
</dbReference>